<evidence type="ECO:0000313" key="1">
    <source>
        <dbReference type="EMBL" id="NME29051.1"/>
    </source>
</evidence>
<dbReference type="Proteomes" id="UP000591071">
    <property type="component" value="Unassembled WGS sequence"/>
</dbReference>
<evidence type="ECO:0008006" key="3">
    <source>
        <dbReference type="Google" id="ProtNLM"/>
    </source>
</evidence>
<comment type="caution">
    <text evidence="1">The sequence shown here is derived from an EMBL/GenBank/DDBJ whole genome shotgun (WGS) entry which is preliminary data.</text>
</comment>
<reference evidence="1 2" key="1">
    <citation type="submission" date="2020-04" db="EMBL/GenBank/DDBJ databases">
        <authorList>
            <person name="Hitch T.C.A."/>
            <person name="Wylensek D."/>
            <person name="Clavel T."/>
        </authorList>
    </citation>
    <scope>NUCLEOTIDE SEQUENCE [LARGE SCALE GENOMIC DNA]</scope>
    <source>
        <strain evidence="1 2">Oil-RF-744-FAT-WT-6-1</strain>
    </source>
</reference>
<dbReference type="RefSeq" id="WP_170087937.1">
    <property type="nucleotide sequence ID" value="NZ_JABAFG010000019.1"/>
</dbReference>
<gene>
    <name evidence="1" type="ORF">HF872_10535</name>
</gene>
<organism evidence="1 2">
    <name type="scientific">Megasphaera hexanoica</name>
    <dbReference type="NCBI Taxonomy" id="1675036"/>
    <lineage>
        <taxon>Bacteria</taxon>
        <taxon>Bacillati</taxon>
        <taxon>Bacillota</taxon>
        <taxon>Negativicutes</taxon>
        <taxon>Veillonellales</taxon>
        <taxon>Veillonellaceae</taxon>
        <taxon>Megasphaera</taxon>
    </lineage>
</organism>
<sequence length="133" mass="15724">MSEEDELWSYPYEGVRCHRHMSRQARAAQFAPFAALEGYEEAVAEASRYTEDKPEFSEEQRQELDQIWQSLCRRGLEYSCLRITYFQEDLRKHGGIWRTAIVQCKKLDRIKRCLITREGQKIPLDCIYQVGLA</sequence>
<dbReference type="EMBL" id="JABAFG010000019">
    <property type="protein sequence ID" value="NME29051.1"/>
    <property type="molecule type" value="Genomic_DNA"/>
</dbReference>
<accession>A0A848BRQ3</accession>
<dbReference type="AlphaFoldDB" id="A0A848BRQ3"/>
<evidence type="ECO:0000313" key="2">
    <source>
        <dbReference type="Proteomes" id="UP000591071"/>
    </source>
</evidence>
<proteinExistence type="predicted"/>
<name>A0A848BRQ3_9FIRM</name>
<protein>
    <recommendedName>
        <fullName evidence="3">YolD-like protein</fullName>
    </recommendedName>
</protein>